<dbReference type="Pfam" id="PF14592">
    <property type="entry name" value="Chondroitinas_B"/>
    <property type="match status" value="1"/>
</dbReference>
<name>A0ABS3QIY7_9BACT</name>
<feature type="signal peptide" evidence="1">
    <location>
        <begin position="1"/>
        <end position="22"/>
    </location>
</feature>
<protein>
    <submittedName>
        <fullName evidence="2">Right-handed parallel beta-helix repeat-containing protein</fullName>
    </submittedName>
</protein>
<keyword evidence="3" id="KW-1185">Reference proteome</keyword>
<dbReference type="RefSeq" id="WP_208176883.1">
    <property type="nucleotide sequence ID" value="NZ_JAGETZ010000010.1"/>
</dbReference>
<evidence type="ECO:0000313" key="2">
    <source>
        <dbReference type="EMBL" id="MBO2011187.1"/>
    </source>
</evidence>
<dbReference type="InterPro" id="IPR039513">
    <property type="entry name" value="PL-6"/>
</dbReference>
<sequence length="772" mass="82997">MPTSSKWFLSLALLASSSVAHAANIRVTDLAAYRAAVPRLQPGDTLVLAAGNWTDTPLVFSGKGTAAKPIVLKAERPGAVQLRGQSSLRLVGEYLVVIGLDFRNGYAPQGGIIEFRDGSNGLAYHCRVTECVLDNFNRPSSNKDDKWIHFYGQYNRFDHNYIAGKKTSGVTVVVELPTPESRENHHQIDHNYFGPRPRLGSNGGETMRIGLGETSLSASRTVVEDNYFYHCNGETEIISVKSGENVVRRNLFDECEGSVVLRHGNNNLVEGNYFLGNGKEQTGGVRVINAGQRVRGNYFADLTGRDFRGALVIMNGIPNSPLNRYAQVRDALIENNVFVNCANVELAAGKSAELSLPPTGVVLKNNIFYSPKLPNPFHVYDDISGLTFSNNALQISGKGPDIKGLDAAVLTVQKSADGLLVPTPKGAPKTTLHRPLTAAEAGPGWFRPTSTSATPRVGRIVPAATADDLQRLCKAAKPGDVIELTKTSSYALAQPLVVTVPLTVRAKAGLATRPVLTAKGAQPLFLMENGGWLRLKGLAFDGAAATTAGLIQSSAQPILDHYGLWAENCAFYNLKGADSQVFHATTATFADTVQFANCQFHDLGGSALSLATETQNLGTYNAEVVILRNCLFRNVQGVVLDLYRGGKDESTFGPFLTVDHCTFDNVGNTAGPVLKLTGVQHSTIQNCLFANSATAGPAIQYTELGKAINTLSNSNFYQSGKVEAKFPPRTAKLTYLPTAFVAPQQLDYRLKSPVPALPTATDGRPVGYLAQQ</sequence>
<dbReference type="PANTHER" id="PTHR36453">
    <property type="entry name" value="SECRETED PROTEIN-RELATED"/>
    <property type="match status" value="1"/>
</dbReference>
<keyword evidence="1" id="KW-0732">Signal</keyword>
<gene>
    <name evidence="2" type="ORF">J4E00_19145</name>
</gene>
<organism evidence="2 3">
    <name type="scientific">Hymenobacter negativus</name>
    <dbReference type="NCBI Taxonomy" id="2795026"/>
    <lineage>
        <taxon>Bacteria</taxon>
        <taxon>Pseudomonadati</taxon>
        <taxon>Bacteroidota</taxon>
        <taxon>Cytophagia</taxon>
        <taxon>Cytophagales</taxon>
        <taxon>Hymenobacteraceae</taxon>
        <taxon>Hymenobacter</taxon>
    </lineage>
</organism>
<dbReference type="SUPFAM" id="SSF51126">
    <property type="entry name" value="Pectin lyase-like"/>
    <property type="match status" value="2"/>
</dbReference>
<evidence type="ECO:0000256" key="1">
    <source>
        <dbReference type="SAM" id="SignalP"/>
    </source>
</evidence>
<comment type="caution">
    <text evidence="2">The sequence shown here is derived from an EMBL/GenBank/DDBJ whole genome shotgun (WGS) entry which is preliminary data.</text>
</comment>
<accession>A0ABS3QIY7</accession>
<dbReference type="PANTHER" id="PTHR36453:SF1">
    <property type="entry name" value="RIGHT HANDED BETA HELIX DOMAIN-CONTAINING PROTEIN"/>
    <property type="match status" value="1"/>
</dbReference>
<dbReference type="InterPro" id="IPR006626">
    <property type="entry name" value="PbH1"/>
</dbReference>
<feature type="chain" id="PRO_5047487019" evidence="1">
    <location>
        <begin position="23"/>
        <end position="772"/>
    </location>
</feature>
<evidence type="ECO:0000313" key="3">
    <source>
        <dbReference type="Proteomes" id="UP000664369"/>
    </source>
</evidence>
<dbReference type="EMBL" id="JAGETZ010000010">
    <property type="protein sequence ID" value="MBO2011187.1"/>
    <property type="molecule type" value="Genomic_DNA"/>
</dbReference>
<dbReference type="SMART" id="SM00710">
    <property type="entry name" value="PbH1"/>
    <property type="match status" value="7"/>
</dbReference>
<dbReference type="Proteomes" id="UP000664369">
    <property type="component" value="Unassembled WGS sequence"/>
</dbReference>
<dbReference type="CDD" id="cd14251">
    <property type="entry name" value="PL-6"/>
    <property type="match status" value="1"/>
</dbReference>
<dbReference type="InterPro" id="IPR011050">
    <property type="entry name" value="Pectin_lyase_fold/virulence"/>
</dbReference>
<proteinExistence type="predicted"/>
<dbReference type="Gene3D" id="2.160.20.10">
    <property type="entry name" value="Single-stranded right-handed beta-helix, Pectin lyase-like"/>
    <property type="match status" value="2"/>
</dbReference>
<dbReference type="InterPro" id="IPR012334">
    <property type="entry name" value="Pectin_lyas_fold"/>
</dbReference>
<reference evidence="2 3" key="1">
    <citation type="submission" date="2021-03" db="EMBL/GenBank/DDBJ databases">
        <authorList>
            <person name="Kim M.K."/>
        </authorList>
    </citation>
    <scope>NUCLEOTIDE SEQUENCE [LARGE SCALE GENOMIC DNA]</scope>
    <source>
        <strain evidence="2 3">BT442</strain>
    </source>
</reference>